<proteinExistence type="predicted"/>
<sequence>MKPTRAGDEPLERELLVRRYAYQRCRARISLDRRVLLRRPRASEDR</sequence>
<organism evidence="1 2">
    <name type="scientific">Enhygromyxa salina</name>
    <dbReference type="NCBI Taxonomy" id="215803"/>
    <lineage>
        <taxon>Bacteria</taxon>
        <taxon>Pseudomonadati</taxon>
        <taxon>Myxococcota</taxon>
        <taxon>Polyangia</taxon>
        <taxon>Nannocystales</taxon>
        <taxon>Nannocystaceae</taxon>
        <taxon>Enhygromyxa</taxon>
    </lineage>
</organism>
<evidence type="ECO:0000313" key="2">
    <source>
        <dbReference type="Proteomes" id="UP000237968"/>
    </source>
</evidence>
<dbReference type="RefSeq" id="WP_181197904.1">
    <property type="nucleotide sequence ID" value="NZ_PVNK01000166.1"/>
</dbReference>
<dbReference type="AlphaFoldDB" id="A0A2S9XSI6"/>
<dbReference type="Proteomes" id="UP000237968">
    <property type="component" value="Unassembled WGS sequence"/>
</dbReference>
<dbReference type="EMBL" id="PVNK01000166">
    <property type="protein sequence ID" value="PRP95825.1"/>
    <property type="molecule type" value="Genomic_DNA"/>
</dbReference>
<name>A0A2S9XSI6_9BACT</name>
<keyword evidence="2" id="KW-1185">Reference proteome</keyword>
<protein>
    <submittedName>
        <fullName evidence="1">Uncharacterized protein</fullName>
    </submittedName>
</protein>
<reference evidence="1 2" key="1">
    <citation type="submission" date="2018-03" db="EMBL/GenBank/DDBJ databases">
        <title>Draft Genome Sequences of the Obligatory Marine Myxobacteria Enhygromyxa salina SWB005.</title>
        <authorList>
            <person name="Poehlein A."/>
            <person name="Moghaddam J.A."/>
            <person name="Harms H."/>
            <person name="Alanjari M."/>
            <person name="Koenig G.M."/>
            <person name="Daniel R."/>
            <person name="Schaeberle T.F."/>
        </authorList>
    </citation>
    <scope>NUCLEOTIDE SEQUENCE [LARGE SCALE GENOMIC DNA]</scope>
    <source>
        <strain evidence="1 2">SWB005</strain>
    </source>
</reference>
<gene>
    <name evidence="1" type="ORF">ENSA5_36940</name>
</gene>
<accession>A0A2S9XSI6</accession>
<evidence type="ECO:0000313" key="1">
    <source>
        <dbReference type="EMBL" id="PRP95825.1"/>
    </source>
</evidence>
<comment type="caution">
    <text evidence="1">The sequence shown here is derived from an EMBL/GenBank/DDBJ whole genome shotgun (WGS) entry which is preliminary data.</text>
</comment>